<organism evidence="1 2">
    <name type="scientific">Pandoravirus inopinatum</name>
    <dbReference type="NCBI Taxonomy" id="1605721"/>
    <lineage>
        <taxon>Viruses</taxon>
        <taxon>Pandoravirus</taxon>
    </lineage>
</organism>
<dbReference type="GeneID" id="23462939"/>
<proteinExistence type="predicted"/>
<evidence type="ECO:0000313" key="2">
    <source>
        <dbReference type="Proteomes" id="UP000202511"/>
    </source>
</evidence>
<dbReference type="Proteomes" id="UP000202511">
    <property type="component" value="Segment"/>
</dbReference>
<accession>A0A0B5JE32</accession>
<evidence type="ECO:0000313" key="1">
    <source>
        <dbReference type="EMBL" id="AJF98022.1"/>
    </source>
</evidence>
<dbReference type="EMBL" id="KP136319">
    <property type="protein sequence ID" value="AJF98022.1"/>
    <property type="molecule type" value="Genomic_DNA"/>
</dbReference>
<dbReference type="RefSeq" id="YP_009120257.1">
    <property type="nucleotide sequence ID" value="NC_026440.1"/>
</dbReference>
<sequence>MHIAGKLSKFLFLPFFAHTQKGPAAAAEGTQCSVVGHYERSMPSERTVSVMTASSATQVAYGEPLKRPWRPMHWTRLAVGVPEYVPALAPGANTVSLVPPP</sequence>
<name>A0A0B5JE32_9VIRU</name>
<reference evidence="1 2" key="1">
    <citation type="journal article" date="2015" name="Parasitol. Res.">
        <title>Viruses in close associations with free-living amoebae.</title>
        <authorList>
            <person name="Scheid P."/>
        </authorList>
    </citation>
    <scope>NUCLEOTIDE SEQUENCE [LARGE SCALE GENOMIC DNA]</scope>
    <source>
        <strain evidence="1">KlaHel</strain>
    </source>
</reference>
<protein>
    <submittedName>
        <fullName evidence="1">Uncharacterized protein</fullName>
    </submittedName>
</protein>
<dbReference type="KEGG" id="vg:23462939"/>